<dbReference type="Proteomes" id="UP000823617">
    <property type="component" value="Unassembled WGS sequence"/>
</dbReference>
<dbReference type="PROSITE" id="PS00962">
    <property type="entry name" value="RIBOSOMAL_S2_1"/>
    <property type="match status" value="1"/>
</dbReference>
<dbReference type="Gene3D" id="1.10.287.610">
    <property type="entry name" value="Helix hairpin bin"/>
    <property type="match status" value="1"/>
</dbReference>
<name>A0A9D9HKW1_9BACT</name>
<proteinExistence type="inferred from homology"/>
<gene>
    <name evidence="6" type="primary">rpsB</name>
    <name evidence="6" type="ORF">IAC08_04740</name>
</gene>
<dbReference type="PANTHER" id="PTHR12534:SF0">
    <property type="entry name" value="SMALL RIBOSOMAL SUBUNIT PROTEIN US2M"/>
    <property type="match status" value="1"/>
</dbReference>
<dbReference type="CDD" id="cd01425">
    <property type="entry name" value="RPS2"/>
    <property type="match status" value="1"/>
</dbReference>
<evidence type="ECO:0000256" key="1">
    <source>
        <dbReference type="ARBA" id="ARBA00006242"/>
    </source>
</evidence>
<comment type="similarity">
    <text evidence="1">Belongs to the universal ribosomal protein uS2 family.</text>
</comment>
<protein>
    <recommendedName>
        <fullName evidence="4">Small ribosomal subunit protein uS2</fullName>
    </recommendedName>
    <alternativeName>
        <fullName evidence="5">30S ribosomal protein S2</fullName>
    </alternativeName>
</protein>
<feature type="non-terminal residue" evidence="6">
    <location>
        <position position="169"/>
    </location>
</feature>
<keyword evidence="3" id="KW-0687">Ribonucleoprotein</keyword>
<evidence type="ECO:0000313" key="7">
    <source>
        <dbReference type="Proteomes" id="UP000823617"/>
    </source>
</evidence>
<keyword evidence="2 6" id="KW-0689">Ribosomal protein</keyword>
<evidence type="ECO:0000256" key="5">
    <source>
        <dbReference type="ARBA" id="ARBA00035518"/>
    </source>
</evidence>
<organism evidence="6 7">
    <name type="scientific">Candidatus Cryptobacteroides intestinigallinarum</name>
    <dbReference type="NCBI Taxonomy" id="2840767"/>
    <lineage>
        <taxon>Bacteria</taxon>
        <taxon>Pseudomonadati</taxon>
        <taxon>Bacteroidota</taxon>
        <taxon>Bacteroidia</taxon>
        <taxon>Bacteroidales</taxon>
        <taxon>Candidatus Cryptobacteroides</taxon>
    </lineage>
</organism>
<dbReference type="Pfam" id="PF00318">
    <property type="entry name" value="Ribosomal_S2"/>
    <property type="match status" value="1"/>
</dbReference>
<dbReference type="GO" id="GO:0022627">
    <property type="term" value="C:cytosolic small ribosomal subunit"/>
    <property type="evidence" value="ECO:0007669"/>
    <property type="project" value="TreeGrafter"/>
</dbReference>
<dbReference type="PRINTS" id="PR00395">
    <property type="entry name" value="RIBOSOMALS2"/>
</dbReference>
<dbReference type="InterPro" id="IPR001865">
    <property type="entry name" value="Ribosomal_uS2"/>
</dbReference>
<dbReference type="AlphaFoldDB" id="A0A9D9HKW1"/>
<dbReference type="GO" id="GO:0003735">
    <property type="term" value="F:structural constituent of ribosome"/>
    <property type="evidence" value="ECO:0007669"/>
    <property type="project" value="InterPro"/>
</dbReference>
<evidence type="ECO:0000256" key="4">
    <source>
        <dbReference type="ARBA" id="ARBA00035256"/>
    </source>
</evidence>
<evidence type="ECO:0000256" key="3">
    <source>
        <dbReference type="ARBA" id="ARBA00023274"/>
    </source>
</evidence>
<evidence type="ECO:0000256" key="2">
    <source>
        <dbReference type="ARBA" id="ARBA00022980"/>
    </source>
</evidence>
<dbReference type="GO" id="GO:0006412">
    <property type="term" value="P:translation"/>
    <property type="evidence" value="ECO:0007669"/>
    <property type="project" value="InterPro"/>
</dbReference>
<accession>A0A9D9HKW1</accession>
<comment type="caution">
    <text evidence="6">The sequence shown here is derived from an EMBL/GenBank/DDBJ whole genome shotgun (WGS) entry which is preliminary data.</text>
</comment>
<dbReference type="NCBIfam" id="TIGR01011">
    <property type="entry name" value="rpsB_bact"/>
    <property type="match status" value="1"/>
</dbReference>
<dbReference type="InterPro" id="IPR005706">
    <property type="entry name" value="Ribosomal_uS2_bac/mit/plastid"/>
</dbReference>
<reference evidence="6" key="2">
    <citation type="journal article" date="2021" name="PeerJ">
        <title>Extensive microbial diversity within the chicken gut microbiome revealed by metagenomics and culture.</title>
        <authorList>
            <person name="Gilroy R."/>
            <person name="Ravi A."/>
            <person name="Getino M."/>
            <person name="Pursley I."/>
            <person name="Horton D.L."/>
            <person name="Alikhan N.F."/>
            <person name="Baker D."/>
            <person name="Gharbi K."/>
            <person name="Hall N."/>
            <person name="Watson M."/>
            <person name="Adriaenssens E.M."/>
            <person name="Foster-Nyarko E."/>
            <person name="Jarju S."/>
            <person name="Secka A."/>
            <person name="Antonio M."/>
            <person name="Oren A."/>
            <person name="Chaudhuri R.R."/>
            <person name="La Ragione R."/>
            <person name="Hildebrand F."/>
            <person name="Pallen M.J."/>
        </authorList>
    </citation>
    <scope>NUCLEOTIDE SEQUENCE</scope>
    <source>
        <strain evidence="6">B1-3475</strain>
    </source>
</reference>
<dbReference type="Gene3D" id="3.40.50.10490">
    <property type="entry name" value="Glucose-6-phosphate isomerase like protein, domain 1"/>
    <property type="match status" value="1"/>
</dbReference>
<reference evidence="6" key="1">
    <citation type="submission" date="2020-10" db="EMBL/GenBank/DDBJ databases">
        <authorList>
            <person name="Gilroy R."/>
        </authorList>
    </citation>
    <scope>NUCLEOTIDE SEQUENCE</scope>
    <source>
        <strain evidence="6">B1-3475</strain>
    </source>
</reference>
<sequence length="169" mass="19320">MPRTNFQELLDAGVHFGHLARKWNPKMAPYIFDQKNGIHIIDLHKSIVKIDEAANVMKQLARSGRKILFVATKKQAKEIVAEKAAAVNMPYVTERWPGGMLTNFMTIRKAVKKMNTIDKMMEDGTFDTLAKRERLQITRQRAKLEKNLGSIKDLSRLPSALFVVDVQKE</sequence>
<dbReference type="SUPFAM" id="SSF52313">
    <property type="entry name" value="Ribosomal protein S2"/>
    <property type="match status" value="1"/>
</dbReference>
<dbReference type="FunFam" id="1.10.287.610:FF:000001">
    <property type="entry name" value="30S ribosomal protein S2"/>
    <property type="match status" value="1"/>
</dbReference>
<dbReference type="InterPro" id="IPR023591">
    <property type="entry name" value="Ribosomal_uS2_flav_dom_sf"/>
</dbReference>
<dbReference type="EMBL" id="JADIMK010000045">
    <property type="protein sequence ID" value="MBO8455692.1"/>
    <property type="molecule type" value="Genomic_DNA"/>
</dbReference>
<evidence type="ECO:0000313" key="6">
    <source>
        <dbReference type="EMBL" id="MBO8455692.1"/>
    </source>
</evidence>
<dbReference type="InterPro" id="IPR018130">
    <property type="entry name" value="Ribosomal_uS2_CS"/>
</dbReference>
<dbReference type="HAMAP" id="MF_00291_B">
    <property type="entry name" value="Ribosomal_uS2_B"/>
    <property type="match status" value="1"/>
</dbReference>
<dbReference type="PANTHER" id="PTHR12534">
    <property type="entry name" value="30S RIBOSOMAL PROTEIN S2 PROKARYOTIC AND ORGANELLAR"/>
    <property type="match status" value="1"/>
</dbReference>